<dbReference type="Gene3D" id="3.40.50.1820">
    <property type="entry name" value="alpha/beta hydrolase"/>
    <property type="match status" value="1"/>
</dbReference>
<dbReference type="Proteomes" id="UP000274601">
    <property type="component" value="Unassembled WGS sequence"/>
</dbReference>
<dbReference type="GO" id="GO:0004177">
    <property type="term" value="F:aminopeptidase activity"/>
    <property type="evidence" value="ECO:0007669"/>
    <property type="project" value="UniProtKB-KW"/>
</dbReference>
<proteinExistence type="predicted"/>
<organism evidence="3 4">
    <name type="scientific">Actinomadura pelletieri DSM 43383</name>
    <dbReference type="NCBI Taxonomy" id="1120940"/>
    <lineage>
        <taxon>Bacteria</taxon>
        <taxon>Bacillati</taxon>
        <taxon>Actinomycetota</taxon>
        <taxon>Actinomycetes</taxon>
        <taxon>Streptosporangiales</taxon>
        <taxon>Thermomonosporaceae</taxon>
        <taxon>Actinomadura</taxon>
    </lineage>
</organism>
<evidence type="ECO:0000256" key="1">
    <source>
        <dbReference type="ARBA" id="ARBA00022801"/>
    </source>
</evidence>
<dbReference type="RefSeq" id="WP_147449598.1">
    <property type="nucleotide sequence ID" value="NZ_RBWU01000007.1"/>
</dbReference>
<gene>
    <name evidence="3" type="ORF">BZB76_5987</name>
</gene>
<keyword evidence="4" id="KW-1185">Reference proteome</keyword>
<dbReference type="Pfam" id="PF00326">
    <property type="entry name" value="Peptidase_S9"/>
    <property type="match status" value="1"/>
</dbReference>
<keyword evidence="3" id="KW-0031">Aminopeptidase</keyword>
<sequence>MTAAVTPLTATEPPPIPTRFGFAFSGDGRWAACLSAVEDDVTVERWDLAPAVPTRRVLSSADPGTPIDRRCGALPLDDGRVLLVRASTGDHGEPAGHGTVLAAEPSHSGLRVTRSWPVPSMLTGFLVPGPERTALLVAVEGDGHSRIWRLTDASPRPEPVLRIPGVLAGGVWMDGGRSLAFDHTEIGRRTNGILVDLAERSWRRVWSVSETTTDRIVAYSTRTGALAVTTTAPGVQQPGAEQIGLRLPGEGTVRFPETLNRSPRPRMPLTFDADGHNLLVREIHGATARLAVYDPERDRLTPVQAPPGMLWPPVHWADDGRIHLRFAAPNRPPTLATVGTVGEPGSPAPDVRYASGHRSEPGRWEDAELVELPGPAGPVETIVYGGPDWRLRPHLVLALHGGPLAAWRFEFEPLFQYLAAAGIAVAAPNYRGSTGYGDGHLRPVIGDWGGPDLDDVVHLARAVSAERDRAGLPRPTVLGGSYGAFLALLAACREPELWSGCVALAPFTSASALHGAVPRHVGERVSRLSRCEAPGGRESGRDVLRECAALTAPLLLVHGGRDETVPVGQSRALKRRLLELGRAEGVDFDYLEVDDDHHAVVQVWPPVLRKAVVRFCLTRNGPQSTIRKGGDKHERFRR</sequence>
<dbReference type="SUPFAM" id="SSF82171">
    <property type="entry name" value="DPP6 N-terminal domain-like"/>
    <property type="match status" value="1"/>
</dbReference>
<dbReference type="InterPro" id="IPR029058">
    <property type="entry name" value="AB_hydrolase_fold"/>
</dbReference>
<evidence type="ECO:0000313" key="3">
    <source>
        <dbReference type="EMBL" id="RKS68851.1"/>
    </source>
</evidence>
<dbReference type="OrthoDB" id="262125at2"/>
<reference evidence="3 4" key="1">
    <citation type="submission" date="2018-10" db="EMBL/GenBank/DDBJ databases">
        <title>Genomic Encyclopedia of Archaeal and Bacterial Type Strains, Phase II (KMG-II): from individual species to whole genera.</title>
        <authorList>
            <person name="Goeker M."/>
        </authorList>
    </citation>
    <scope>NUCLEOTIDE SEQUENCE [LARGE SCALE GENOMIC DNA]</scope>
    <source>
        <strain evidence="3 4">DSM 43383</strain>
    </source>
</reference>
<keyword evidence="1" id="KW-0378">Hydrolase</keyword>
<dbReference type="PANTHER" id="PTHR42776:SF27">
    <property type="entry name" value="DIPEPTIDYL PEPTIDASE FAMILY MEMBER 6"/>
    <property type="match status" value="1"/>
</dbReference>
<dbReference type="PANTHER" id="PTHR42776">
    <property type="entry name" value="SERINE PEPTIDASE S9 FAMILY MEMBER"/>
    <property type="match status" value="1"/>
</dbReference>
<evidence type="ECO:0000313" key="4">
    <source>
        <dbReference type="Proteomes" id="UP000274601"/>
    </source>
</evidence>
<accession>A0A495QBD5</accession>
<evidence type="ECO:0000259" key="2">
    <source>
        <dbReference type="Pfam" id="PF00326"/>
    </source>
</evidence>
<dbReference type="AlphaFoldDB" id="A0A495QBD5"/>
<protein>
    <submittedName>
        <fullName evidence="3">Dipeptidyl aminopeptidase/acylaminoacyl peptidase</fullName>
    </submittedName>
</protein>
<dbReference type="SUPFAM" id="SSF53474">
    <property type="entry name" value="alpha/beta-Hydrolases"/>
    <property type="match status" value="1"/>
</dbReference>
<dbReference type="GO" id="GO:0004252">
    <property type="term" value="F:serine-type endopeptidase activity"/>
    <property type="evidence" value="ECO:0007669"/>
    <property type="project" value="TreeGrafter"/>
</dbReference>
<dbReference type="InterPro" id="IPR001375">
    <property type="entry name" value="Peptidase_S9_cat"/>
</dbReference>
<dbReference type="EMBL" id="RBWU01000007">
    <property type="protein sequence ID" value="RKS68851.1"/>
    <property type="molecule type" value="Genomic_DNA"/>
</dbReference>
<comment type="caution">
    <text evidence="3">The sequence shown here is derived from an EMBL/GenBank/DDBJ whole genome shotgun (WGS) entry which is preliminary data.</text>
</comment>
<name>A0A495QBD5_9ACTN</name>
<keyword evidence="3" id="KW-0645">Protease</keyword>
<feature type="domain" description="Peptidase S9 prolyl oligopeptidase catalytic" evidence="2">
    <location>
        <begin position="412"/>
        <end position="601"/>
    </location>
</feature>
<dbReference type="GO" id="GO:0006508">
    <property type="term" value="P:proteolysis"/>
    <property type="evidence" value="ECO:0007669"/>
    <property type="project" value="InterPro"/>
</dbReference>